<dbReference type="RefSeq" id="WP_343977655.1">
    <property type="nucleotide sequence ID" value="NZ_BAAAGK010000156.1"/>
</dbReference>
<feature type="region of interest" description="Disordered" evidence="1">
    <location>
        <begin position="41"/>
        <end position="115"/>
    </location>
</feature>
<keyword evidence="2" id="KW-0472">Membrane</keyword>
<evidence type="ECO:0000313" key="3">
    <source>
        <dbReference type="EMBL" id="MFC7605939.1"/>
    </source>
</evidence>
<reference evidence="4" key="1">
    <citation type="journal article" date="2019" name="Int. J. Syst. Evol. Microbiol.">
        <title>The Global Catalogue of Microorganisms (GCM) 10K type strain sequencing project: providing services to taxonomists for standard genome sequencing and annotation.</title>
        <authorList>
            <consortium name="The Broad Institute Genomics Platform"/>
            <consortium name="The Broad Institute Genome Sequencing Center for Infectious Disease"/>
            <person name="Wu L."/>
            <person name="Ma J."/>
        </authorList>
    </citation>
    <scope>NUCLEOTIDE SEQUENCE [LARGE SCALE GENOMIC DNA]</scope>
    <source>
        <strain evidence="4">JCM 10083</strain>
    </source>
</reference>
<comment type="caution">
    <text evidence="3">The sequence shown here is derived from an EMBL/GenBank/DDBJ whole genome shotgun (WGS) entry which is preliminary data.</text>
</comment>
<evidence type="ECO:0000313" key="4">
    <source>
        <dbReference type="Proteomes" id="UP001596514"/>
    </source>
</evidence>
<keyword evidence="4" id="KW-1185">Reference proteome</keyword>
<accession>A0ABW2TC33</accession>
<name>A0ABW2TC33_9ACTN</name>
<feature type="transmembrane region" description="Helical" evidence="2">
    <location>
        <begin position="12"/>
        <end position="35"/>
    </location>
</feature>
<keyword evidence="2" id="KW-0812">Transmembrane</keyword>
<protein>
    <recommendedName>
        <fullName evidence="5">Secreted protein</fullName>
    </recommendedName>
</protein>
<sequence length="115" mass="12444">MDIGNTLMTGDIVLLILVAVFVVAGLAVSLIAITLTSIKEGDGRTPQWPVSWPDSQRSVPRQRISAESGQIVLPPHQGAVPPQRDGGIAERVSLPPQDEEPSQEANLPRQRVHRL</sequence>
<organism evidence="3 4">
    <name type="scientific">Streptosporangium amethystogenes subsp. fukuiense</name>
    <dbReference type="NCBI Taxonomy" id="698418"/>
    <lineage>
        <taxon>Bacteria</taxon>
        <taxon>Bacillati</taxon>
        <taxon>Actinomycetota</taxon>
        <taxon>Actinomycetes</taxon>
        <taxon>Streptosporangiales</taxon>
        <taxon>Streptosporangiaceae</taxon>
        <taxon>Streptosporangium</taxon>
    </lineage>
</organism>
<evidence type="ECO:0000256" key="1">
    <source>
        <dbReference type="SAM" id="MobiDB-lite"/>
    </source>
</evidence>
<evidence type="ECO:0008006" key="5">
    <source>
        <dbReference type="Google" id="ProtNLM"/>
    </source>
</evidence>
<gene>
    <name evidence="3" type="ORF">ACFQVD_38145</name>
</gene>
<dbReference type="EMBL" id="JBHTEE010000001">
    <property type="protein sequence ID" value="MFC7605939.1"/>
    <property type="molecule type" value="Genomic_DNA"/>
</dbReference>
<evidence type="ECO:0000256" key="2">
    <source>
        <dbReference type="SAM" id="Phobius"/>
    </source>
</evidence>
<dbReference type="Proteomes" id="UP001596514">
    <property type="component" value="Unassembled WGS sequence"/>
</dbReference>
<proteinExistence type="predicted"/>
<keyword evidence="2" id="KW-1133">Transmembrane helix</keyword>